<sequence length="55" mass="6313">MYRNGQDAYDILYQILGDENWGIRHYSQGQQIAIILIVPPTTNSNESETNNNSQK</sequence>
<name>A0ABN7V9Q0_GIGMA</name>
<proteinExistence type="predicted"/>
<dbReference type="EMBL" id="CAJVQB010011479">
    <property type="protein sequence ID" value="CAG8748039.1"/>
    <property type="molecule type" value="Genomic_DNA"/>
</dbReference>
<reference evidence="1 2" key="1">
    <citation type="submission" date="2021-06" db="EMBL/GenBank/DDBJ databases">
        <authorList>
            <person name="Kallberg Y."/>
            <person name="Tangrot J."/>
            <person name="Rosling A."/>
        </authorList>
    </citation>
    <scope>NUCLEOTIDE SEQUENCE [LARGE SCALE GENOMIC DNA]</scope>
    <source>
        <strain evidence="1 2">120-4 pot B 10/14</strain>
    </source>
</reference>
<protein>
    <submittedName>
        <fullName evidence="1">9044_t:CDS:1</fullName>
    </submittedName>
</protein>
<dbReference type="Proteomes" id="UP000789901">
    <property type="component" value="Unassembled WGS sequence"/>
</dbReference>
<keyword evidence="2" id="KW-1185">Reference proteome</keyword>
<evidence type="ECO:0000313" key="2">
    <source>
        <dbReference type="Proteomes" id="UP000789901"/>
    </source>
</evidence>
<gene>
    <name evidence="1" type="ORF">GMARGA_LOCUS16080</name>
</gene>
<evidence type="ECO:0000313" key="1">
    <source>
        <dbReference type="EMBL" id="CAG8748039.1"/>
    </source>
</evidence>
<accession>A0ABN7V9Q0</accession>
<organism evidence="1 2">
    <name type="scientific">Gigaspora margarita</name>
    <dbReference type="NCBI Taxonomy" id="4874"/>
    <lineage>
        <taxon>Eukaryota</taxon>
        <taxon>Fungi</taxon>
        <taxon>Fungi incertae sedis</taxon>
        <taxon>Mucoromycota</taxon>
        <taxon>Glomeromycotina</taxon>
        <taxon>Glomeromycetes</taxon>
        <taxon>Diversisporales</taxon>
        <taxon>Gigasporaceae</taxon>
        <taxon>Gigaspora</taxon>
    </lineage>
</organism>
<comment type="caution">
    <text evidence="1">The sequence shown here is derived from an EMBL/GenBank/DDBJ whole genome shotgun (WGS) entry which is preliminary data.</text>
</comment>